<comment type="subcellular location">
    <subcellularLocation>
        <location evidence="2">Mitochondrion matrix</location>
    </subcellularLocation>
</comment>
<dbReference type="FunFam" id="1.10.540.10:FF:000003">
    <property type="entry name" value="glutaryl-CoA dehydrogenase, mitochondrial"/>
    <property type="match status" value="1"/>
</dbReference>
<dbReference type="PROSITE" id="PS00073">
    <property type="entry name" value="ACYL_COA_DH_2"/>
    <property type="match status" value="1"/>
</dbReference>
<proteinExistence type="inferred from homology"/>
<keyword evidence="6" id="KW-0809">Transit peptide</keyword>
<comment type="pathway">
    <text evidence="10">Amino-acid metabolism; tryptophan metabolism.</text>
</comment>
<evidence type="ECO:0000256" key="8">
    <source>
        <dbReference type="ARBA" id="ARBA00023128"/>
    </source>
</evidence>
<protein>
    <recommendedName>
        <fullName evidence="12">Glutaryl-CoA dehydrogenase, mitochondrial</fullName>
        <ecNumber evidence="11">1.3.8.6</ecNumber>
    </recommendedName>
</protein>
<dbReference type="PANTHER" id="PTHR42807">
    <property type="entry name" value="GLUTARYL-COA DEHYDROGENASE, MITOCHONDRIAL"/>
    <property type="match status" value="1"/>
</dbReference>
<dbReference type="Pfam" id="PF02771">
    <property type="entry name" value="Acyl-CoA_dh_N"/>
    <property type="match status" value="1"/>
</dbReference>
<evidence type="ECO:0000256" key="9">
    <source>
        <dbReference type="ARBA" id="ARBA00037899"/>
    </source>
</evidence>
<dbReference type="GO" id="GO:0033539">
    <property type="term" value="P:fatty acid beta-oxidation using acyl-CoA dehydrogenase"/>
    <property type="evidence" value="ECO:0007669"/>
    <property type="project" value="TreeGrafter"/>
</dbReference>
<dbReference type="EC" id="1.3.8.6" evidence="11"/>
<comment type="pathway">
    <text evidence="9">Amino-acid metabolism; lysine degradation.</text>
</comment>
<evidence type="ECO:0000256" key="2">
    <source>
        <dbReference type="ARBA" id="ARBA00004305"/>
    </source>
</evidence>
<dbReference type="Pfam" id="PF02770">
    <property type="entry name" value="Acyl-CoA_dh_M"/>
    <property type="match status" value="1"/>
</dbReference>
<evidence type="ECO:0000256" key="14">
    <source>
        <dbReference type="RuleBase" id="RU362125"/>
    </source>
</evidence>
<dbReference type="AlphaFoldDB" id="A0A8C2CVS9"/>
<dbReference type="InterPro" id="IPR013786">
    <property type="entry name" value="AcylCoA_DH/ox_N"/>
</dbReference>
<dbReference type="Pfam" id="PF00441">
    <property type="entry name" value="Acyl-CoA_dh_1"/>
    <property type="match status" value="1"/>
</dbReference>
<comment type="similarity">
    <text evidence="3 14">Belongs to the acyl-CoA dehydrogenase family.</text>
</comment>
<dbReference type="Proteomes" id="UP000694701">
    <property type="component" value="Unplaced"/>
</dbReference>
<dbReference type="InterPro" id="IPR037069">
    <property type="entry name" value="AcylCoA_DH/ox_N_sf"/>
</dbReference>
<dbReference type="SUPFAM" id="SSF47203">
    <property type="entry name" value="Acyl-CoA dehydrogenase C-terminal domain-like"/>
    <property type="match status" value="1"/>
</dbReference>
<feature type="domain" description="Acyl-CoA dehydrogenase/oxidase N-terminal" evidence="17">
    <location>
        <begin position="64"/>
        <end position="175"/>
    </location>
</feature>
<dbReference type="GO" id="GO:0050660">
    <property type="term" value="F:flavin adenine dinucleotide binding"/>
    <property type="evidence" value="ECO:0007669"/>
    <property type="project" value="InterPro"/>
</dbReference>
<evidence type="ECO:0000256" key="3">
    <source>
        <dbReference type="ARBA" id="ARBA00009347"/>
    </source>
</evidence>
<dbReference type="InterPro" id="IPR006091">
    <property type="entry name" value="Acyl-CoA_Oxase/DH_mid-dom"/>
</dbReference>
<dbReference type="GO" id="GO:0005759">
    <property type="term" value="C:mitochondrial matrix"/>
    <property type="evidence" value="ECO:0007669"/>
    <property type="project" value="UniProtKB-SubCell"/>
</dbReference>
<dbReference type="SUPFAM" id="SSF56645">
    <property type="entry name" value="Acyl-CoA dehydrogenase NM domain-like"/>
    <property type="match status" value="1"/>
</dbReference>
<evidence type="ECO:0000256" key="11">
    <source>
        <dbReference type="ARBA" id="ARBA00039033"/>
    </source>
</evidence>
<feature type="domain" description="Acyl-CoA dehydrogenase/oxidase C-terminal" evidence="15">
    <location>
        <begin position="315"/>
        <end position="439"/>
    </location>
</feature>
<dbReference type="Gene3D" id="2.40.110.10">
    <property type="entry name" value="Butyryl-CoA Dehydrogenase, subunit A, domain 2"/>
    <property type="match status" value="1"/>
</dbReference>
<organism evidence="18 19">
    <name type="scientific">Cyprinus carpio</name>
    <name type="common">Common carp</name>
    <dbReference type="NCBI Taxonomy" id="7962"/>
    <lineage>
        <taxon>Eukaryota</taxon>
        <taxon>Metazoa</taxon>
        <taxon>Chordata</taxon>
        <taxon>Craniata</taxon>
        <taxon>Vertebrata</taxon>
        <taxon>Euteleostomi</taxon>
        <taxon>Actinopterygii</taxon>
        <taxon>Neopterygii</taxon>
        <taxon>Teleostei</taxon>
        <taxon>Ostariophysi</taxon>
        <taxon>Cypriniformes</taxon>
        <taxon>Cyprinidae</taxon>
        <taxon>Cyprininae</taxon>
        <taxon>Cyprinus</taxon>
    </lineage>
</organism>
<accession>A0A8C2CVS9</accession>
<comment type="catalytic activity">
    <reaction evidence="13">
        <text>glutaryl-CoA + oxidized [electron-transfer flavoprotein] + 2 H(+) = (2E)-butenoyl-CoA + reduced [electron-transfer flavoprotein] + CO2</text>
        <dbReference type="Rhea" id="RHEA:13389"/>
        <dbReference type="Rhea" id="RHEA-COMP:10685"/>
        <dbReference type="Rhea" id="RHEA-COMP:10686"/>
        <dbReference type="ChEBI" id="CHEBI:15378"/>
        <dbReference type="ChEBI" id="CHEBI:16526"/>
        <dbReference type="ChEBI" id="CHEBI:57332"/>
        <dbReference type="ChEBI" id="CHEBI:57378"/>
        <dbReference type="ChEBI" id="CHEBI:57692"/>
        <dbReference type="ChEBI" id="CHEBI:58307"/>
        <dbReference type="EC" id="1.3.8.6"/>
    </reaction>
</comment>
<dbReference type="GO" id="GO:0000062">
    <property type="term" value="F:fatty-acyl-CoA binding"/>
    <property type="evidence" value="ECO:0007669"/>
    <property type="project" value="TreeGrafter"/>
</dbReference>
<dbReference type="GO" id="GO:0004361">
    <property type="term" value="F:glutaryl-CoA dehydrogenase activity"/>
    <property type="evidence" value="ECO:0007669"/>
    <property type="project" value="UniProtKB-EC"/>
</dbReference>
<keyword evidence="4 14" id="KW-0285">Flavoprotein</keyword>
<evidence type="ECO:0000256" key="12">
    <source>
        <dbReference type="ARBA" id="ARBA00039507"/>
    </source>
</evidence>
<dbReference type="CDD" id="cd01151">
    <property type="entry name" value="GCD"/>
    <property type="match status" value="1"/>
</dbReference>
<reference evidence="18" key="1">
    <citation type="submission" date="2025-08" db="UniProtKB">
        <authorList>
            <consortium name="Ensembl"/>
        </authorList>
    </citation>
    <scope>IDENTIFICATION</scope>
</reference>
<evidence type="ECO:0000256" key="10">
    <source>
        <dbReference type="ARBA" id="ARBA00037927"/>
    </source>
</evidence>
<evidence type="ECO:0000256" key="4">
    <source>
        <dbReference type="ARBA" id="ARBA00022630"/>
    </source>
</evidence>
<dbReference type="InterPro" id="IPR009100">
    <property type="entry name" value="AcylCoA_DH/oxidase_NM_dom_sf"/>
</dbReference>
<evidence type="ECO:0000259" key="16">
    <source>
        <dbReference type="Pfam" id="PF02770"/>
    </source>
</evidence>
<dbReference type="FunFam" id="2.40.110.10:FF:000008">
    <property type="entry name" value="Glutaryl-CoA dehydrogenase, mitochondrial"/>
    <property type="match status" value="1"/>
</dbReference>
<evidence type="ECO:0000259" key="17">
    <source>
        <dbReference type="Pfam" id="PF02771"/>
    </source>
</evidence>
<evidence type="ECO:0000256" key="1">
    <source>
        <dbReference type="ARBA" id="ARBA00001974"/>
    </source>
</evidence>
<evidence type="ECO:0000256" key="6">
    <source>
        <dbReference type="ARBA" id="ARBA00022946"/>
    </source>
</evidence>
<dbReference type="InterPro" id="IPR046373">
    <property type="entry name" value="Acyl-CoA_Oxase/DH_mid-dom_sf"/>
</dbReference>
<keyword evidence="7 14" id="KW-0560">Oxidoreductase</keyword>
<dbReference type="Gene3D" id="1.10.540.10">
    <property type="entry name" value="Acyl-CoA dehydrogenase/oxidase, N-terminal domain"/>
    <property type="match status" value="1"/>
</dbReference>
<evidence type="ECO:0000259" key="15">
    <source>
        <dbReference type="Pfam" id="PF00441"/>
    </source>
</evidence>
<dbReference type="InterPro" id="IPR052033">
    <property type="entry name" value="Glutaryl-CoA_DH_mitochondrial"/>
</dbReference>
<dbReference type="Gene3D" id="1.20.140.10">
    <property type="entry name" value="Butyryl-CoA Dehydrogenase, subunit A, domain 3"/>
    <property type="match status" value="1"/>
</dbReference>
<name>A0A8C2CVS9_CYPCA</name>
<dbReference type="PANTHER" id="PTHR42807:SF1">
    <property type="entry name" value="GLUTARYL-COA DEHYDROGENASE, MITOCHONDRIAL"/>
    <property type="match status" value="1"/>
</dbReference>
<evidence type="ECO:0000313" key="19">
    <source>
        <dbReference type="Proteomes" id="UP000694701"/>
    </source>
</evidence>
<dbReference type="InterPro" id="IPR009075">
    <property type="entry name" value="AcylCo_DH/oxidase_C"/>
</dbReference>
<keyword evidence="8" id="KW-0496">Mitochondrion</keyword>
<feature type="domain" description="Acyl-CoA oxidase/dehydrogenase middle" evidence="16">
    <location>
        <begin position="179"/>
        <end position="272"/>
    </location>
</feature>
<evidence type="ECO:0000256" key="7">
    <source>
        <dbReference type="ARBA" id="ARBA00023002"/>
    </source>
</evidence>
<dbReference type="InterPro" id="IPR006089">
    <property type="entry name" value="Acyl-CoA_DH_CS"/>
</dbReference>
<dbReference type="GO" id="GO:0046949">
    <property type="term" value="P:fatty-acyl-CoA biosynthetic process"/>
    <property type="evidence" value="ECO:0007669"/>
    <property type="project" value="TreeGrafter"/>
</dbReference>
<sequence>MALRRALSRLLVNSQRCSLISVSRAQGTSAPAAYETEEQAKKAAKTPKVQFNWRDALDLEGLLTEEEIMIRDSFRTYCQEKLMPRILMANRNEHFHREILNEMGELGVLGPTIQGYGCAGTSYVAYGLIAREVERVDSGYRSVMSVQSSLVMHPINAYGTEAQKQKYLPKLARGEILGCFGLTEPNHGSDPGGMETKAKYNPSSRTYTISGAKTWITNSPYADICVVWAKCEDGRVRGFVLERGMEGLSTPKIEGKFSLRASATGMILMDEVEVPEENLLPHVSGLAVSMFVTVINASLITDRITEMNWKKVTCAAEFCFHAARQYTLDRIQFGVPLARNQLIQKKMADMLTEITIGLQSCLQLGRLIDQKKYNPEMISMLKRNSCGKALDIARQARDMLGGNGIADEYHIIRHVLNLEAVNTYEGTHDIHALILGRAITGLQSFTVGK</sequence>
<evidence type="ECO:0000313" key="18">
    <source>
        <dbReference type="Ensembl" id="ENSCCRP00020017597.1"/>
    </source>
</evidence>
<evidence type="ECO:0000256" key="5">
    <source>
        <dbReference type="ARBA" id="ARBA00022827"/>
    </source>
</evidence>
<dbReference type="Ensembl" id="ENSCCRT00020019334.1">
    <property type="protein sequence ID" value="ENSCCRP00020017597.1"/>
    <property type="gene ID" value="ENSCCRG00020007902.1"/>
</dbReference>
<evidence type="ECO:0000256" key="13">
    <source>
        <dbReference type="ARBA" id="ARBA00049493"/>
    </source>
</evidence>
<dbReference type="InterPro" id="IPR036250">
    <property type="entry name" value="AcylCo_DH-like_C"/>
</dbReference>
<dbReference type="GO" id="GO:0005743">
    <property type="term" value="C:mitochondrial inner membrane"/>
    <property type="evidence" value="ECO:0007669"/>
    <property type="project" value="TreeGrafter"/>
</dbReference>
<comment type="cofactor">
    <cofactor evidence="1 14">
        <name>FAD</name>
        <dbReference type="ChEBI" id="CHEBI:57692"/>
    </cofactor>
</comment>
<keyword evidence="5 14" id="KW-0274">FAD</keyword>